<dbReference type="AlphaFoldDB" id="A0A0C2ZJE0"/>
<reference evidence="2 3" key="1">
    <citation type="submission" date="2014-04" db="EMBL/GenBank/DDBJ databases">
        <authorList>
            <consortium name="DOE Joint Genome Institute"/>
            <person name="Kuo A."/>
            <person name="Kohler A."/>
            <person name="Nagy L.G."/>
            <person name="Floudas D."/>
            <person name="Copeland A."/>
            <person name="Barry K.W."/>
            <person name="Cichocki N."/>
            <person name="Veneault-Fourrey C."/>
            <person name="LaButti K."/>
            <person name="Lindquist E.A."/>
            <person name="Lipzen A."/>
            <person name="Lundell T."/>
            <person name="Morin E."/>
            <person name="Murat C."/>
            <person name="Sun H."/>
            <person name="Tunlid A."/>
            <person name="Henrissat B."/>
            <person name="Grigoriev I.V."/>
            <person name="Hibbett D.S."/>
            <person name="Martin F."/>
            <person name="Nordberg H.P."/>
            <person name="Cantor M.N."/>
            <person name="Hua S.X."/>
        </authorList>
    </citation>
    <scope>NUCLEOTIDE SEQUENCE [LARGE SCALE GENOMIC DNA]</scope>
    <source>
        <strain evidence="2 3">Foug A</strain>
    </source>
</reference>
<dbReference type="Proteomes" id="UP000053989">
    <property type="component" value="Unassembled WGS sequence"/>
</dbReference>
<protein>
    <submittedName>
        <fullName evidence="2">Uncharacterized protein</fullName>
    </submittedName>
</protein>
<evidence type="ECO:0000313" key="2">
    <source>
        <dbReference type="EMBL" id="KIM52867.1"/>
    </source>
</evidence>
<keyword evidence="3" id="KW-1185">Reference proteome</keyword>
<evidence type="ECO:0000313" key="3">
    <source>
        <dbReference type="Proteomes" id="UP000053989"/>
    </source>
</evidence>
<reference evidence="3" key="2">
    <citation type="submission" date="2015-01" db="EMBL/GenBank/DDBJ databases">
        <title>Evolutionary Origins and Diversification of the Mycorrhizal Mutualists.</title>
        <authorList>
            <consortium name="DOE Joint Genome Institute"/>
            <consortium name="Mycorrhizal Genomics Consortium"/>
            <person name="Kohler A."/>
            <person name="Kuo A."/>
            <person name="Nagy L.G."/>
            <person name="Floudas D."/>
            <person name="Copeland A."/>
            <person name="Barry K.W."/>
            <person name="Cichocki N."/>
            <person name="Veneault-Fourrey C."/>
            <person name="LaButti K."/>
            <person name="Lindquist E.A."/>
            <person name="Lipzen A."/>
            <person name="Lundell T."/>
            <person name="Morin E."/>
            <person name="Murat C."/>
            <person name="Riley R."/>
            <person name="Ohm R."/>
            <person name="Sun H."/>
            <person name="Tunlid A."/>
            <person name="Henrissat B."/>
            <person name="Grigoriev I.V."/>
            <person name="Hibbett D.S."/>
            <person name="Martin F."/>
        </authorList>
    </citation>
    <scope>NUCLEOTIDE SEQUENCE [LARGE SCALE GENOMIC DNA]</scope>
    <source>
        <strain evidence="3">Foug A</strain>
    </source>
</reference>
<sequence length="72" mass="7575">MTTKTSPTPPLVPPPSHLSPSLMTILNCGCPGERSPFWHSTNVGSFDLKSSASTSTLTTPYGRSEGFVGQHG</sequence>
<dbReference type="HOGENOM" id="CLU_2723667_0_0_1"/>
<dbReference type="InParanoid" id="A0A0C2ZJE0"/>
<gene>
    <name evidence="2" type="ORF">SCLCIDRAFT_481727</name>
</gene>
<feature type="compositionally biased region" description="Low complexity" evidence="1">
    <location>
        <begin position="50"/>
        <end position="59"/>
    </location>
</feature>
<dbReference type="EMBL" id="KN822196">
    <property type="protein sequence ID" value="KIM52867.1"/>
    <property type="molecule type" value="Genomic_DNA"/>
</dbReference>
<feature type="region of interest" description="Disordered" evidence="1">
    <location>
        <begin position="50"/>
        <end position="72"/>
    </location>
</feature>
<name>A0A0C2ZJE0_9AGAM</name>
<evidence type="ECO:0000256" key="1">
    <source>
        <dbReference type="SAM" id="MobiDB-lite"/>
    </source>
</evidence>
<organism evidence="2 3">
    <name type="scientific">Scleroderma citrinum Foug A</name>
    <dbReference type="NCBI Taxonomy" id="1036808"/>
    <lineage>
        <taxon>Eukaryota</taxon>
        <taxon>Fungi</taxon>
        <taxon>Dikarya</taxon>
        <taxon>Basidiomycota</taxon>
        <taxon>Agaricomycotina</taxon>
        <taxon>Agaricomycetes</taxon>
        <taxon>Agaricomycetidae</taxon>
        <taxon>Boletales</taxon>
        <taxon>Sclerodermatineae</taxon>
        <taxon>Sclerodermataceae</taxon>
        <taxon>Scleroderma</taxon>
    </lineage>
</organism>
<accession>A0A0C2ZJE0</accession>
<proteinExistence type="predicted"/>